<name>A0ABR7MGQ2_9BACT</name>
<keyword evidence="1" id="KW-1133">Transmembrane helix</keyword>
<keyword evidence="1" id="KW-0812">Transmembrane</keyword>
<dbReference type="Proteomes" id="UP000622017">
    <property type="component" value="Unassembled WGS sequence"/>
</dbReference>
<dbReference type="RefSeq" id="WP_187318118.1">
    <property type="nucleotide sequence ID" value="NZ_JACSCY010000002.1"/>
</dbReference>
<evidence type="ECO:0000313" key="3">
    <source>
        <dbReference type="Proteomes" id="UP000622017"/>
    </source>
</evidence>
<keyword evidence="1" id="KW-0472">Membrane</keyword>
<protein>
    <recommendedName>
        <fullName evidence="4">Magnesium citrate secondary transporter</fullName>
    </recommendedName>
</protein>
<keyword evidence="3" id="KW-1185">Reference proteome</keyword>
<feature type="transmembrane region" description="Helical" evidence="1">
    <location>
        <begin position="18"/>
        <end position="37"/>
    </location>
</feature>
<gene>
    <name evidence="2" type="ORF">H8B15_02660</name>
</gene>
<proteinExistence type="predicted"/>
<feature type="transmembrane region" description="Helical" evidence="1">
    <location>
        <begin position="76"/>
        <end position="94"/>
    </location>
</feature>
<evidence type="ECO:0000256" key="1">
    <source>
        <dbReference type="SAM" id="Phobius"/>
    </source>
</evidence>
<feature type="transmembrane region" description="Helical" evidence="1">
    <location>
        <begin position="43"/>
        <end position="64"/>
    </location>
</feature>
<accession>A0ABR7MGQ2</accession>
<comment type="caution">
    <text evidence="2">The sequence shown here is derived from an EMBL/GenBank/DDBJ whole genome shotgun (WGS) entry which is preliminary data.</text>
</comment>
<sequence>MSPSRRAKIGLRPGPRRLLLMGGVLLYAALYLNRHLWHYPLPAWLSSHGADLLAMPILLGLTLAVQRRLFPQFRQLVLPDAWLLGAWLAVSVWFEGILPYFSVVAVADALDVAAYGVGTLAFRRWFNRPD</sequence>
<dbReference type="EMBL" id="JACSCY010000002">
    <property type="protein sequence ID" value="MBC6609807.1"/>
    <property type="molecule type" value="Genomic_DNA"/>
</dbReference>
<organism evidence="2 3">
    <name type="scientific">Hymenobacter citatus</name>
    <dbReference type="NCBI Taxonomy" id="2763506"/>
    <lineage>
        <taxon>Bacteria</taxon>
        <taxon>Pseudomonadati</taxon>
        <taxon>Bacteroidota</taxon>
        <taxon>Cytophagia</taxon>
        <taxon>Cytophagales</taxon>
        <taxon>Hymenobacteraceae</taxon>
        <taxon>Hymenobacter</taxon>
    </lineage>
</organism>
<reference evidence="2 3" key="1">
    <citation type="submission" date="2020-08" db="EMBL/GenBank/DDBJ databases">
        <title>Hymenobacter sp.</title>
        <authorList>
            <person name="Kim M.K."/>
        </authorList>
    </citation>
    <scope>NUCLEOTIDE SEQUENCE [LARGE SCALE GENOMIC DNA]</scope>
    <source>
        <strain evidence="2 3">BT507</strain>
    </source>
</reference>
<evidence type="ECO:0008006" key="4">
    <source>
        <dbReference type="Google" id="ProtNLM"/>
    </source>
</evidence>
<evidence type="ECO:0000313" key="2">
    <source>
        <dbReference type="EMBL" id="MBC6609807.1"/>
    </source>
</evidence>